<evidence type="ECO:0000256" key="5">
    <source>
        <dbReference type="ARBA" id="ARBA00023274"/>
    </source>
</evidence>
<evidence type="ECO:0000256" key="7">
    <source>
        <dbReference type="HAMAP-Rule" id="MF_00503"/>
    </source>
</evidence>
<dbReference type="FunFam" id="3.10.430.100:FF:000006">
    <property type="entry name" value="50S ribosomal protein L9"/>
    <property type="match status" value="1"/>
</dbReference>
<dbReference type="InterPro" id="IPR020070">
    <property type="entry name" value="Ribosomal_bL9_N"/>
</dbReference>
<evidence type="ECO:0000259" key="8">
    <source>
        <dbReference type="Pfam" id="PF01281"/>
    </source>
</evidence>
<dbReference type="InterPro" id="IPR036935">
    <property type="entry name" value="Ribosomal_bL9_N_sf"/>
</dbReference>
<dbReference type="NCBIfam" id="TIGR00158">
    <property type="entry name" value="L9"/>
    <property type="match status" value="1"/>
</dbReference>
<dbReference type="InterPro" id="IPR000244">
    <property type="entry name" value="Ribosomal_bL9"/>
</dbReference>
<dbReference type="GO" id="GO:0006412">
    <property type="term" value="P:translation"/>
    <property type="evidence" value="ECO:0007669"/>
    <property type="project" value="UniProtKB-UniRule"/>
</dbReference>
<evidence type="ECO:0000256" key="2">
    <source>
        <dbReference type="ARBA" id="ARBA00022730"/>
    </source>
</evidence>
<evidence type="ECO:0000256" key="4">
    <source>
        <dbReference type="ARBA" id="ARBA00022980"/>
    </source>
</evidence>
<comment type="caution">
    <text evidence="10">The sequence shown here is derived from an EMBL/GenBank/DDBJ whole genome shotgun (WGS) entry which is preliminary data.</text>
</comment>
<dbReference type="SUPFAM" id="SSF55653">
    <property type="entry name" value="Ribosomal protein L9 C-domain"/>
    <property type="match status" value="1"/>
</dbReference>
<evidence type="ECO:0000313" key="10">
    <source>
        <dbReference type="EMBL" id="RJP68504.1"/>
    </source>
</evidence>
<proteinExistence type="inferred from homology"/>
<sequence length="147" mass="16534">MKVILREDVKSLGKAGDVIEVKDGYARNYLIARNLAVKADAGHMRQLEHERKMLHDKKEKTFKEANKLAEKINKTSCTIAVQVGEEDKLFGSVTALDIVEQLAKEGVEVDKRNVQLEEPIRALGVFNVPVKIMPEVEAKLKLWVVKA</sequence>
<accession>A0A419EVT8</accession>
<dbReference type="PANTHER" id="PTHR21368">
    <property type="entry name" value="50S RIBOSOMAL PROTEIN L9"/>
    <property type="match status" value="1"/>
</dbReference>
<keyword evidence="2 7" id="KW-0699">rRNA-binding</keyword>
<comment type="function">
    <text evidence="7">Binds to the 23S rRNA.</text>
</comment>
<dbReference type="Gene3D" id="3.40.5.10">
    <property type="entry name" value="Ribosomal protein L9, N-terminal domain"/>
    <property type="match status" value="1"/>
</dbReference>
<dbReference type="InterPro" id="IPR020594">
    <property type="entry name" value="Ribosomal_bL9_bac/chp"/>
</dbReference>
<name>A0A419EVT8_9BACT</name>
<dbReference type="InterPro" id="IPR009027">
    <property type="entry name" value="Ribosomal_bL9/RNase_H1_N"/>
</dbReference>
<dbReference type="GO" id="GO:0003735">
    <property type="term" value="F:structural constituent of ribosome"/>
    <property type="evidence" value="ECO:0007669"/>
    <property type="project" value="InterPro"/>
</dbReference>
<dbReference type="GO" id="GO:0005840">
    <property type="term" value="C:ribosome"/>
    <property type="evidence" value="ECO:0007669"/>
    <property type="project" value="UniProtKB-KW"/>
</dbReference>
<evidence type="ECO:0000256" key="6">
    <source>
        <dbReference type="ARBA" id="ARBA00035292"/>
    </source>
</evidence>
<dbReference type="SUPFAM" id="SSF55658">
    <property type="entry name" value="L9 N-domain-like"/>
    <property type="match status" value="1"/>
</dbReference>
<feature type="domain" description="Large ribosomal subunit protein bL9 C-terminal" evidence="9">
    <location>
        <begin position="63"/>
        <end position="145"/>
    </location>
</feature>
<dbReference type="Pfam" id="PF03948">
    <property type="entry name" value="Ribosomal_L9_C"/>
    <property type="match status" value="1"/>
</dbReference>
<organism evidence="10 11">
    <name type="scientific">Candidatus Abyssobacteria bacterium SURF_17</name>
    <dbReference type="NCBI Taxonomy" id="2093361"/>
    <lineage>
        <taxon>Bacteria</taxon>
        <taxon>Pseudomonadati</taxon>
        <taxon>Candidatus Hydrogenedentota</taxon>
        <taxon>Candidatus Abyssobacteria</taxon>
    </lineage>
</organism>
<evidence type="ECO:0000259" key="9">
    <source>
        <dbReference type="Pfam" id="PF03948"/>
    </source>
</evidence>
<dbReference type="EMBL" id="QZKI01000091">
    <property type="protein sequence ID" value="RJP68504.1"/>
    <property type="molecule type" value="Genomic_DNA"/>
</dbReference>
<dbReference type="FunFam" id="3.40.5.10:FF:000002">
    <property type="entry name" value="50S ribosomal protein L9"/>
    <property type="match status" value="1"/>
</dbReference>
<dbReference type="Gene3D" id="3.10.430.100">
    <property type="entry name" value="Ribosomal protein L9, C-terminal domain"/>
    <property type="match status" value="1"/>
</dbReference>
<dbReference type="GO" id="GO:0019843">
    <property type="term" value="F:rRNA binding"/>
    <property type="evidence" value="ECO:0007669"/>
    <property type="project" value="UniProtKB-UniRule"/>
</dbReference>
<dbReference type="InterPro" id="IPR036791">
    <property type="entry name" value="Ribosomal_bL9_C_sf"/>
</dbReference>
<evidence type="ECO:0000256" key="1">
    <source>
        <dbReference type="ARBA" id="ARBA00010605"/>
    </source>
</evidence>
<dbReference type="AlphaFoldDB" id="A0A419EVT8"/>
<dbReference type="Proteomes" id="UP000285961">
    <property type="component" value="Unassembled WGS sequence"/>
</dbReference>
<evidence type="ECO:0000256" key="3">
    <source>
        <dbReference type="ARBA" id="ARBA00022884"/>
    </source>
</evidence>
<dbReference type="InterPro" id="IPR020069">
    <property type="entry name" value="Ribosomal_bL9_C"/>
</dbReference>
<dbReference type="Pfam" id="PF01281">
    <property type="entry name" value="Ribosomal_L9_N"/>
    <property type="match status" value="1"/>
</dbReference>
<reference evidence="10 11" key="1">
    <citation type="journal article" date="2017" name="ISME J.">
        <title>Energy and carbon metabolisms in a deep terrestrial subsurface fluid microbial community.</title>
        <authorList>
            <person name="Momper L."/>
            <person name="Jungbluth S.P."/>
            <person name="Lee M.D."/>
            <person name="Amend J.P."/>
        </authorList>
    </citation>
    <scope>NUCLEOTIDE SEQUENCE [LARGE SCALE GENOMIC DNA]</scope>
    <source>
        <strain evidence="10">SURF_17</strain>
    </source>
</reference>
<feature type="domain" description="Ribosomal protein L9" evidence="8">
    <location>
        <begin position="1"/>
        <end position="47"/>
    </location>
</feature>
<keyword evidence="5 7" id="KW-0687">Ribonucleoprotein</keyword>
<gene>
    <name evidence="7" type="primary">rplI</name>
    <name evidence="10" type="ORF">C4532_12720</name>
</gene>
<comment type="similarity">
    <text evidence="1 7">Belongs to the bacterial ribosomal protein bL9 family.</text>
</comment>
<keyword evidence="4 7" id="KW-0689">Ribosomal protein</keyword>
<keyword evidence="3 7" id="KW-0694">RNA-binding</keyword>
<protein>
    <recommendedName>
        <fullName evidence="6 7">Large ribosomal subunit protein bL9</fullName>
    </recommendedName>
</protein>
<evidence type="ECO:0000313" key="11">
    <source>
        <dbReference type="Proteomes" id="UP000285961"/>
    </source>
</evidence>
<dbReference type="HAMAP" id="MF_00503">
    <property type="entry name" value="Ribosomal_bL9"/>
    <property type="match status" value="1"/>
</dbReference>
<dbReference type="GO" id="GO:1990904">
    <property type="term" value="C:ribonucleoprotein complex"/>
    <property type="evidence" value="ECO:0007669"/>
    <property type="project" value="UniProtKB-KW"/>
</dbReference>